<evidence type="ECO:0000313" key="1">
    <source>
        <dbReference type="EMBL" id="MDP9652055.1"/>
    </source>
</evidence>
<dbReference type="Proteomes" id="UP001229486">
    <property type="component" value="Unassembled WGS sequence"/>
</dbReference>
<dbReference type="AlphaFoldDB" id="A0AB73IQ70"/>
<organism evidence="1 2">
    <name type="scientific">Paraburkholderia caledonica</name>
    <dbReference type="NCBI Taxonomy" id="134536"/>
    <lineage>
        <taxon>Bacteria</taxon>
        <taxon>Pseudomonadati</taxon>
        <taxon>Pseudomonadota</taxon>
        <taxon>Betaproteobacteria</taxon>
        <taxon>Burkholderiales</taxon>
        <taxon>Burkholderiaceae</taxon>
        <taxon>Paraburkholderia</taxon>
    </lineage>
</organism>
<evidence type="ECO:0000313" key="2">
    <source>
        <dbReference type="Proteomes" id="UP001229486"/>
    </source>
</evidence>
<reference evidence="1" key="1">
    <citation type="submission" date="2023-07" db="EMBL/GenBank/DDBJ databases">
        <title>Sorghum-associated microbial communities from plants grown in Nebraska, USA.</title>
        <authorList>
            <person name="Schachtman D."/>
        </authorList>
    </citation>
    <scope>NUCLEOTIDE SEQUENCE</scope>
    <source>
        <strain evidence="1">DS1061</strain>
    </source>
</reference>
<dbReference type="EMBL" id="JAURTK010000057">
    <property type="protein sequence ID" value="MDP9652055.1"/>
    <property type="molecule type" value="Genomic_DNA"/>
</dbReference>
<protein>
    <recommendedName>
        <fullName evidence="3">DUF551 domain-containing protein</fullName>
    </recommendedName>
</protein>
<name>A0AB73IQ70_9BURK</name>
<accession>A0AB73IQ70</accession>
<gene>
    <name evidence="1" type="ORF">J2793_007530</name>
</gene>
<comment type="caution">
    <text evidence="1">The sequence shown here is derived from an EMBL/GenBank/DDBJ whole genome shotgun (WGS) entry which is preliminary data.</text>
</comment>
<proteinExistence type="predicted"/>
<sequence length="375" mass="40546">MEGNQSDLTRDEASVAESVAEIQAIMLDWINVKPGPEAKSVWVRIEEKLVALATAQVAAVSDTASATNDTGNPEADRIIGRLMSADPEFDDCAEAAAFIRRLVVEHRGPDGFATWKDAAVDEKQKRVKAEHDFRVTSQELLTALRLDSVGELSPYDALRYMACRESAIERGLFATPEEYDAMVEDSLRKKGKEVLTGRGHNYGKKVAKDGSLYWPDASSAATVSDAASGNKPFAYYTDCLGKRVYSDRVHDWDEMGLPLTGDSIADVWHPLFDKPQAASSAATVSDQVATKSATPNRHAAGCGDGEDCRTCDALGLDPALYPRTEAATTAPIYQERTANGLWQDVSKELHDSIVAGRVRSEGVRIVYAAPSSSGG</sequence>
<evidence type="ECO:0008006" key="3">
    <source>
        <dbReference type="Google" id="ProtNLM"/>
    </source>
</evidence>
<dbReference type="RefSeq" id="WP_392396527.1">
    <property type="nucleotide sequence ID" value="NZ_JAURTK010000057.1"/>
</dbReference>